<dbReference type="PANTHER" id="PTHR23425">
    <property type="entry name" value="NUCLEOPORIN AMO1-LIKE"/>
    <property type="match status" value="1"/>
</dbReference>
<accession>A0A8B6BJK7</accession>
<dbReference type="PROSITE" id="PS51981">
    <property type="entry name" value="ZF_RZ"/>
    <property type="match status" value="1"/>
</dbReference>
<keyword evidence="3" id="KW-0479">Metal-binding</keyword>
<evidence type="ECO:0000313" key="9">
    <source>
        <dbReference type="Proteomes" id="UP000596742"/>
    </source>
</evidence>
<keyword evidence="4" id="KW-0863">Zinc-finger</keyword>
<feature type="domain" description="RZ-type" evidence="7">
    <location>
        <begin position="39"/>
        <end position="108"/>
    </location>
</feature>
<dbReference type="EMBL" id="UYJE01000218">
    <property type="protein sequence ID" value="VDH91247.1"/>
    <property type="molecule type" value="Genomic_DNA"/>
</dbReference>
<evidence type="ECO:0000259" key="7">
    <source>
        <dbReference type="PROSITE" id="PS51981"/>
    </source>
</evidence>
<evidence type="ECO:0000313" key="8">
    <source>
        <dbReference type="EMBL" id="VDH91247.1"/>
    </source>
</evidence>
<evidence type="ECO:0000256" key="6">
    <source>
        <dbReference type="ARBA" id="ARBA00022859"/>
    </source>
</evidence>
<evidence type="ECO:0000256" key="3">
    <source>
        <dbReference type="ARBA" id="ARBA00022723"/>
    </source>
</evidence>
<dbReference type="GO" id="GO:0002376">
    <property type="term" value="P:immune system process"/>
    <property type="evidence" value="ECO:0007669"/>
    <property type="project" value="UniProtKB-KW"/>
</dbReference>
<keyword evidence="9" id="KW-1185">Reference proteome</keyword>
<dbReference type="AlphaFoldDB" id="A0A8B6BJK7"/>
<organism evidence="8 9">
    <name type="scientific">Mytilus galloprovincialis</name>
    <name type="common">Mediterranean mussel</name>
    <dbReference type="NCBI Taxonomy" id="29158"/>
    <lineage>
        <taxon>Eukaryota</taxon>
        <taxon>Metazoa</taxon>
        <taxon>Spiralia</taxon>
        <taxon>Lophotrochozoa</taxon>
        <taxon>Mollusca</taxon>
        <taxon>Bivalvia</taxon>
        <taxon>Autobranchia</taxon>
        <taxon>Pteriomorphia</taxon>
        <taxon>Mytilida</taxon>
        <taxon>Mytiloidea</taxon>
        <taxon>Mytilidae</taxon>
        <taxon>Mytilinae</taxon>
        <taxon>Mytilus</taxon>
    </lineage>
</organism>
<protein>
    <recommendedName>
        <fullName evidence="7">RZ-type domain-containing protein</fullName>
    </recommendedName>
</protein>
<evidence type="ECO:0000256" key="5">
    <source>
        <dbReference type="ARBA" id="ARBA00022833"/>
    </source>
</evidence>
<gene>
    <name evidence="8" type="ORF">MGAL_10B029389</name>
</gene>
<dbReference type="PANTHER" id="PTHR23425:SF8">
    <property type="entry name" value="NUCLEOPORIN AMO1-LIKE"/>
    <property type="match status" value="1"/>
</dbReference>
<dbReference type="GO" id="GO:0005737">
    <property type="term" value="C:cytoplasm"/>
    <property type="evidence" value="ECO:0007669"/>
    <property type="project" value="UniProtKB-SubCell"/>
</dbReference>
<keyword evidence="2" id="KW-0963">Cytoplasm</keyword>
<evidence type="ECO:0000256" key="4">
    <source>
        <dbReference type="ARBA" id="ARBA00022771"/>
    </source>
</evidence>
<comment type="subcellular location">
    <subcellularLocation>
        <location evidence="1">Cytoplasm</location>
    </subcellularLocation>
</comment>
<dbReference type="Pfam" id="PF20173">
    <property type="entry name" value="ZnF_RZ-type"/>
    <property type="match status" value="1"/>
</dbReference>
<keyword evidence="6" id="KW-0391">Immunity</keyword>
<dbReference type="Proteomes" id="UP000596742">
    <property type="component" value="Unassembled WGS sequence"/>
</dbReference>
<name>A0A8B6BJK7_MYTGA</name>
<evidence type="ECO:0000256" key="2">
    <source>
        <dbReference type="ARBA" id="ARBA00022490"/>
    </source>
</evidence>
<evidence type="ECO:0000256" key="1">
    <source>
        <dbReference type="ARBA" id="ARBA00004496"/>
    </source>
</evidence>
<comment type="caution">
    <text evidence="8">The sequence shown here is derived from an EMBL/GenBank/DDBJ whole genome shotgun (WGS) entry which is preliminary data.</text>
</comment>
<dbReference type="OrthoDB" id="2423195at2759"/>
<dbReference type="GO" id="GO:0008270">
    <property type="term" value="F:zinc ion binding"/>
    <property type="evidence" value="ECO:0007669"/>
    <property type="project" value="UniProtKB-KW"/>
</dbReference>
<keyword evidence="5" id="KW-0862">Zinc</keyword>
<proteinExistence type="predicted"/>
<reference evidence="8" key="1">
    <citation type="submission" date="2018-11" db="EMBL/GenBank/DDBJ databases">
        <authorList>
            <person name="Alioto T."/>
            <person name="Alioto T."/>
        </authorList>
    </citation>
    <scope>NUCLEOTIDE SEQUENCE</scope>
</reference>
<dbReference type="InterPro" id="IPR046439">
    <property type="entry name" value="ZF_RZ_dom"/>
</dbReference>
<sequence>MLTEQHLTDGRKLTIQRRREVETTLTALKDVIPLTSLGISEEERVQIVTAMGLTKGHWFKCKMGHIYAIGDYGGAKEESRCPECKTGIGGTQHKIRDDNDLAPEMDGAEHAAWSTQADLGNYDPFEVRFH</sequence>